<comment type="caution">
    <text evidence="1">The sequence shown here is derived from an EMBL/GenBank/DDBJ whole genome shotgun (WGS) entry which is preliminary data.</text>
</comment>
<protein>
    <submittedName>
        <fullName evidence="1">Uncharacterized protein</fullName>
    </submittedName>
</protein>
<dbReference type="AlphaFoldDB" id="A0A9Q4AMV9"/>
<keyword evidence="2" id="KW-1185">Reference proteome</keyword>
<name>A0A9Q4AMV9_9HYPH</name>
<organism evidence="1 2">
    <name type="scientific">Devosia ureilytica</name>
    <dbReference type="NCBI Taxonomy" id="2952754"/>
    <lineage>
        <taxon>Bacteria</taxon>
        <taxon>Pseudomonadati</taxon>
        <taxon>Pseudomonadota</taxon>
        <taxon>Alphaproteobacteria</taxon>
        <taxon>Hyphomicrobiales</taxon>
        <taxon>Devosiaceae</taxon>
        <taxon>Devosia</taxon>
    </lineage>
</organism>
<dbReference type="Proteomes" id="UP001060275">
    <property type="component" value="Unassembled WGS sequence"/>
</dbReference>
<evidence type="ECO:0000313" key="1">
    <source>
        <dbReference type="EMBL" id="MCP8886610.1"/>
    </source>
</evidence>
<gene>
    <name evidence="1" type="ORF">NF348_05800</name>
</gene>
<reference evidence="1" key="1">
    <citation type="submission" date="2022-06" db="EMBL/GenBank/DDBJ databases">
        <title>Devosia sp. XJ19-45 genome assembly.</title>
        <authorList>
            <person name="Li B."/>
            <person name="Cai M."/>
            <person name="Nie G."/>
            <person name="Li W."/>
        </authorList>
    </citation>
    <scope>NUCLEOTIDE SEQUENCE</scope>
    <source>
        <strain evidence="1">XJ19-45</strain>
    </source>
</reference>
<evidence type="ECO:0000313" key="2">
    <source>
        <dbReference type="Proteomes" id="UP001060275"/>
    </source>
</evidence>
<proteinExistence type="predicted"/>
<accession>A0A9Q4AMV9</accession>
<sequence>MLPNDLVCRSVLYPRGFAQLNVFELATFMRADRRKGTDIFVLSVGSRHVLRDEAGAHAYGVASAQVANQGVLRRSGLDELPADQVVHYLGFYDISYGDVTSVQSDSFGLEITYRPEHGSTAHFEIELRERAGITKNQRKQDKSIVELVLASRLVGPKRYLIEGEDVDLCNRLNGLPLPEQFAAPDEAV</sequence>
<dbReference type="EMBL" id="JAMWDU010000002">
    <property type="protein sequence ID" value="MCP8886610.1"/>
    <property type="molecule type" value="Genomic_DNA"/>
</dbReference>
<dbReference type="RefSeq" id="WP_254673707.1">
    <property type="nucleotide sequence ID" value="NZ_JAMWDU010000002.1"/>
</dbReference>